<dbReference type="KEGG" id="cox:E0W60_29535"/>
<dbReference type="AlphaFoldDB" id="A0A4P7LKF6"/>
<reference evidence="1 2" key="1">
    <citation type="submission" date="2019-03" db="EMBL/GenBank/DDBJ databases">
        <title>Efficiently degradation of phenoxyalkanoic acid herbicides by Cupriavidus oxalaticus strain X32.</title>
        <authorList>
            <person name="Sheng X."/>
        </authorList>
    </citation>
    <scope>NUCLEOTIDE SEQUENCE [LARGE SCALE GENOMIC DNA]</scope>
    <source>
        <strain evidence="1 2">X32</strain>
        <plasmid evidence="1 2">unnamed1</plasmid>
    </source>
</reference>
<name>A0A4P7LKF6_9BURK</name>
<dbReference type="RefSeq" id="WP_135706525.1">
    <property type="nucleotide sequence ID" value="NZ_CP038636.1"/>
</dbReference>
<organism evidence="1 2">
    <name type="scientific">Cupriavidus oxalaticus</name>
    <dbReference type="NCBI Taxonomy" id="96344"/>
    <lineage>
        <taxon>Bacteria</taxon>
        <taxon>Pseudomonadati</taxon>
        <taxon>Pseudomonadota</taxon>
        <taxon>Betaproteobacteria</taxon>
        <taxon>Burkholderiales</taxon>
        <taxon>Burkholderiaceae</taxon>
        <taxon>Cupriavidus</taxon>
    </lineage>
</organism>
<gene>
    <name evidence="1" type="ORF">E0W60_29535</name>
</gene>
<evidence type="ECO:0000313" key="1">
    <source>
        <dbReference type="EMBL" id="QBY55249.1"/>
    </source>
</evidence>
<accession>A0A4P7LKF6</accession>
<keyword evidence="1" id="KW-0614">Plasmid</keyword>
<sequence>MMSIGNTSSTYAQLDFMDLSEVAIKAEIVKEGAWHIRSGGIVLQDAADILGVPPCGKLLDFRPAELRSWLDRLSSSPM</sequence>
<dbReference type="Proteomes" id="UP000295294">
    <property type="component" value="Plasmid unnamed1"/>
</dbReference>
<evidence type="ECO:0000313" key="2">
    <source>
        <dbReference type="Proteomes" id="UP000295294"/>
    </source>
</evidence>
<geneLocation type="plasmid" evidence="1">
    <name>unnamed1</name>
</geneLocation>
<proteinExistence type="predicted"/>
<dbReference type="EMBL" id="CP038636">
    <property type="protein sequence ID" value="QBY55249.1"/>
    <property type="molecule type" value="Genomic_DNA"/>
</dbReference>
<protein>
    <submittedName>
        <fullName evidence="1">XRE family transcriptional regulator</fullName>
    </submittedName>
</protein>
<dbReference type="OrthoDB" id="129377at2"/>